<keyword evidence="3" id="KW-1185">Reference proteome</keyword>
<dbReference type="VEuPathDB" id="VectorBase:HLOH_050995"/>
<sequence>MISLRHRSFTLKYLLPSLPPWCQRLVAVDNAPAMIASAREKYAHPKIEHQLLDLAVDDQVAKFVHEQGRFQRVYSFSTLHWIADQQRAMCNIETLMAAGGECFVVFLNSIIMFDVYDALAQSPRWQKYSDVSSAVRMFLAS</sequence>
<accession>A0A9J6FQN9</accession>
<organism evidence="2 3">
    <name type="scientific">Haemaphysalis longicornis</name>
    <name type="common">Bush tick</name>
    <dbReference type="NCBI Taxonomy" id="44386"/>
    <lineage>
        <taxon>Eukaryota</taxon>
        <taxon>Metazoa</taxon>
        <taxon>Ecdysozoa</taxon>
        <taxon>Arthropoda</taxon>
        <taxon>Chelicerata</taxon>
        <taxon>Arachnida</taxon>
        <taxon>Acari</taxon>
        <taxon>Parasitiformes</taxon>
        <taxon>Ixodida</taxon>
        <taxon>Ixodoidea</taxon>
        <taxon>Ixodidae</taxon>
        <taxon>Haemaphysalinae</taxon>
        <taxon>Haemaphysalis</taxon>
    </lineage>
</organism>
<evidence type="ECO:0000313" key="2">
    <source>
        <dbReference type="EMBL" id="KAH9365397.1"/>
    </source>
</evidence>
<proteinExistence type="predicted"/>
<dbReference type="OrthoDB" id="6408197at2759"/>
<dbReference type="Proteomes" id="UP000821853">
    <property type="component" value="Unassembled WGS sequence"/>
</dbReference>
<dbReference type="Gene3D" id="3.40.50.150">
    <property type="entry name" value="Vaccinia Virus protein VP39"/>
    <property type="match status" value="1"/>
</dbReference>
<dbReference type="InterPro" id="IPR029063">
    <property type="entry name" value="SAM-dependent_MTases_sf"/>
</dbReference>
<protein>
    <recommendedName>
        <fullName evidence="1">Methyltransferase type 11 domain-containing protein</fullName>
    </recommendedName>
</protein>
<name>A0A9J6FQN9_HAELO</name>
<dbReference type="GO" id="GO:0008757">
    <property type="term" value="F:S-adenosylmethionine-dependent methyltransferase activity"/>
    <property type="evidence" value="ECO:0007669"/>
    <property type="project" value="InterPro"/>
</dbReference>
<reference evidence="2 3" key="1">
    <citation type="journal article" date="2020" name="Cell">
        <title>Large-Scale Comparative Analyses of Tick Genomes Elucidate Their Genetic Diversity and Vector Capacities.</title>
        <authorList>
            <consortium name="Tick Genome and Microbiome Consortium (TIGMIC)"/>
            <person name="Jia N."/>
            <person name="Wang J."/>
            <person name="Shi W."/>
            <person name="Du L."/>
            <person name="Sun Y."/>
            <person name="Zhan W."/>
            <person name="Jiang J.F."/>
            <person name="Wang Q."/>
            <person name="Zhang B."/>
            <person name="Ji P."/>
            <person name="Bell-Sakyi L."/>
            <person name="Cui X.M."/>
            <person name="Yuan T.T."/>
            <person name="Jiang B.G."/>
            <person name="Yang W.F."/>
            <person name="Lam T.T."/>
            <person name="Chang Q.C."/>
            <person name="Ding S.J."/>
            <person name="Wang X.J."/>
            <person name="Zhu J.G."/>
            <person name="Ruan X.D."/>
            <person name="Zhao L."/>
            <person name="Wei J.T."/>
            <person name="Ye R.Z."/>
            <person name="Que T.C."/>
            <person name="Du C.H."/>
            <person name="Zhou Y.H."/>
            <person name="Cheng J.X."/>
            <person name="Dai P.F."/>
            <person name="Guo W.B."/>
            <person name="Han X.H."/>
            <person name="Huang E.J."/>
            <person name="Li L.F."/>
            <person name="Wei W."/>
            <person name="Gao Y.C."/>
            <person name="Liu J.Z."/>
            <person name="Shao H.Z."/>
            <person name="Wang X."/>
            <person name="Wang C.C."/>
            <person name="Yang T.C."/>
            <person name="Huo Q.B."/>
            <person name="Li W."/>
            <person name="Chen H.Y."/>
            <person name="Chen S.E."/>
            <person name="Zhou L.G."/>
            <person name="Ni X.B."/>
            <person name="Tian J.H."/>
            <person name="Sheng Y."/>
            <person name="Liu T."/>
            <person name="Pan Y.S."/>
            <person name="Xia L.Y."/>
            <person name="Li J."/>
            <person name="Zhao F."/>
            <person name="Cao W.C."/>
        </authorList>
    </citation>
    <scope>NUCLEOTIDE SEQUENCE [LARGE SCALE GENOMIC DNA]</scope>
    <source>
        <strain evidence="2">HaeL-2018</strain>
    </source>
</reference>
<dbReference type="SUPFAM" id="SSF53335">
    <property type="entry name" value="S-adenosyl-L-methionine-dependent methyltransferases"/>
    <property type="match status" value="1"/>
</dbReference>
<dbReference type="EMBL" id="JABSTR010000003">
    <property type="protein sequence ID" value="KAH9365397.1"/>
    <property type="molecule type" value="Genomic_DNA"/>
</dbReference>
<dbReference type="OMA" id="AMCNIET"/>
<dbReference type="AlphaFoldDB" id="A0A9J6FQN9"/>
<dbReference type="Pfam" id="PF08241">
    <property type="entry name" value="Methyltransf_11"/>
    <property type="match status" value="1"/>
</dbReference>
<evidence type="ECO:0000259" key="1">
    <source>
        <dbReference type="Pfam" id="PF08241"/>
    </source>
</evidence>
<feature type="domain" description="Methyltransferase type 11" evidence="1">
    <location>
        <begin position="17"/>
        <end position="103"/>
    </location>
</feature>
<gene>
    <name evidence="2" type="ORF">HPB48_022543</name>
</gene>
<evidence type="ECO:0000313" key="3">
    <source>
        <dbReference type="Proteomes" id="UP000821853"/>
    </source>
</evidence>
<comment type="caution">
    <text evidence="2">The sequence shown here is derived from an EMBL/GenBank/DDBJ whole genome shotgun (WGS) entry which is preliminary data.</text>
</comment>
<dbReference type="InterPro" id="IPR013216">
    <property type="entry name" value="Methyltransf_11"/>
</dbReference>